<organism evidence="3 4">
    <name type="scientific">Flavobacterium macrobrachii</name>
    <dbReference type="NCBI Taxonomy" id="591204"/>
    <lineage>
        <taxon>Bacteria</taxon>
        <taxon>Pseudomonadati</taxon>
        <taxon>Bacteroidota</taxon>
        <taxon>Flavobacteriia</taxon>
        <taxon>Flavobacteriales</taxon>
        <taxon>Flavobacteriaceae</taxon>
        <taxon>Flavobacterium</taxon>
    </lineage>
</organism>
<proteinExistence type="predicted"/>
<keyword evidence="1" id="KW-1133">Transmembrane helix</keyword>
<protein>
    <submittedName>
        <fullName evidence="3">2TM domain-containing protein</fullName>
    </submittedName>
</protein>
<keyword evidence="1" id="KW-0472">Membrane</keyword>
<evidence type="ECO:0000313" key="4">
    <source>
        <dbReference type="Proteomes" id="UP000759529"/>
    </source>
</evidence>
<dbReference type="InterPro" id="IPR025698">
    <property type="entry name" value="2TM_dom"/>
</dbReference>
<dbReference type="RefSeq" id="WP_187657403.1">
    <property type="nucleotide sequence ID" value="NZ_JACSOD020000483.1"/>
</dbReference>
<name>A0ABS2CX42_9FLAO</name>
<dbReference type="Pfam" id="PF13239">
    <property type="entry name" value="2TM"/>
    <property type="match status" value="1"/>
</dbReference>
<sequence>MDREQHELYEYAKDRIKQKKRLYFHFVLLFLGSIFLFIANNWLSFYPEKNWWLWAVTIWIFLFVLHGIKVFITDSFMNKNWERAQIDKLMLKQTKKIEQLKNDLENSKSTTP</sequence>
<evidence type="ECO:0000259" key="2">
    <source>
        <dbReference type="Pfam" id="PF13239"/>
    </source>
</evidence>
<keyword evidence="1" id="KW-0812">Transmembrane</keyword>
<gene>
    <name evidence="3" type="ORF">H9X54_009535</name>
</gene>
<evidence type="ECO:0000256" key="1">
    <source>
        <dbReference type="SAM" id="Phobius"/>
    </source>
</evidence>
<evidence type="ECO:0000313" key="3">
    <source>
        <dbReference type="EMBL" id="MBM6499537.1"/>
    </source>
</evidence>
<dbReference type="EMBL" id="JACSOD020000483">
    <property type="protein sequence ID" value="MBM6499537.1"/>
    <property type="molecule type" value="Genomic_DNA"/>
</dbReference>
<feature type="domain" description="2TM" evidence="2">
    <location>
        <begin position="10"/>
        <end position="90"/>
    </location>
</feature>
<dbReference type="Proteomes" id="UP000759529">
    <property type="component" value="Unassembled WGS sequence"/>
</dbReference>
<accession>A0ABS2CX42</accession>
<comment type="caution">
    <text evidence="3">The sequence shown here is derived from an EMBL/GenBank/DDBJ whole genome shotgun (WGS) entry which is preliminary data.</text>
</comment>
<keyword evidence="4" id="KW-1185">Reference proteome</keyword>
<feature type="transmembrane region" description="Helical" evidence="1">
    <location>
        <begin position="51"/>
        <end position="72"/>
    </location>
</feature>
<reference evidence="3 4" key="1">
    <citation type="submission" date="2021-02" db="EMBL/GenBank/DDBJ databases">
        <authorList>
            <person name="Jung H.S."/>
            <person name="Chun B.H."/>
            <person name="Jeon C.O."/>
        </authorList>
    </citation>
    <scope>NUCLEOTIDE SEQUENCE [LARGE SCALE GENOMIC DNA]</scope>
    <source>
        <strain evidence="3 4">LMG 25203</strain>
    </source>
</reference>
<feature type="transmembrane region" description="Helical" evidence="1">
    <location>
        <begin position="21"/>
        <end position="39"/>
    </location>
</feature>